<accession>A0A1Y2BXP3</accession>
<reference evidence="2 3" key="1">
    <citation type="submission" date="2016-07" db="EMBL/GenBank/DDBJ databases">
        <title>Pervasive Adenine N6-methylation of Active Genes in Fungi.</title>
        <authorList>
            <consortium name="DOE Joint Genome Institute"/>
            <person name="Mondo S.J."/>
            <person name="Dannebaum R.O."/>
            <person name="Kuo R.C."/>
            <person name="Labutti K."/>
            <person name="Haridas S."/>
            <person name="Kuo A."/>
            <person name="Salamov A."/>
            <person name="Ahrendt S.R."/>
            <person name="Lipzen A."/>
            <person name="Sullivan W."/>
            <person name="Andreopoulos W.B."/>
            <person name="Clum A."/>
            <person name="Lindquist E."/>
            <person name="Daum C."/>
            <person name="Ramamoorthy G.K."/>
            <person name="Gryganskyi A."/>
            <person name="Culley D."/>
            <person name="Magnuson J.K."/>
            <person name="James T.Y."/>
            <person name="O'Malley M.A."/>
            <person name="Stajich J.E."/>
            <person name="Spatafora J.W."/>
            <person name="Visel A."/>
            <person name="Grigoriev I.V."/>
        </authorList>
    </citation>
    <scope>NUCLEOTIDE SEQUENCE [LARGE SCALE GENOMIC DNA]</scope>
    <source>
        <strain evidence="2 3">JEL800</strain>
    </source>
</reference>
<evidence type="ECO:0000256" key="1">
    <source>
        <dbReference type="SAM" id="MobiDB-lite"/>
    </source>
</evidence>
<protein>
    <submittedName>
        <fullName evidence="2">Uncharacterized protein</fullName>
    </submittedName>
</protein>
<dbReference type="AlphaFoldDB" id="A0A1Y2BXP3"/>
<evidence type="ECO:0000313" key="2">
    <source>
        <dbReference type="EMBL" id="ORY39518.1"/>
    </source>
</evidence>
<gene>
    <name evidence="2" type="ORF">BCR33DRAFT_390084</name>
</gene>
<proteinExistence type="predicted"/>
<dbReference type="EMBL" id="MCGO01000039">
    <property type="protein sequence ID" value="ORY39518.1"/>
    <property type="molecule type" value="Genomic_DNA"/>
</dbReference>
<organism evidence="2 3">
    <name type="scientific">Rhizoclosmatium globosum</name>
    <dbReference type="NCBI Taxonomy" id="329046"/>
    <lineage>
        <taxon>Eukaryota</taxon>
        <taxon>Fungi</taxon>
        <taxon>Fungi incertae sedis</taxon>
        <taxon>Chytridiomycota</taxon>
        <taxon>Chytridiomycota incertae sedis</taxon>
        <taxon>Chytridiomycetes</taxon>
        <taxon>Chytridiales</taxon>
        <taxon>Chytriomycetaceae</taxon>
        <taxon>Rhizoclosmatium</taxon>
    </lineage>
</organism>
<keyword evidence="3" id="KW-1185">Reference proteome</keyword>
<feature type="compositionally biased region" description="Polar residues" evidence="1">
    <location>
        <begin position="14"/>
        <end position="23"/>
    </location>
</feature>
<dbReference type="Proteomes" id="UP000193642">
    <property type="component" value="Unassembled WGS sequence"/>
</dbReference>
<name>A0A1Y2BXP3_9FUNG</name>
<comment type="caution">
    <text evidence="2">The sequence shown here is derived from an EMBL/GenBank/DDBJ whole genome shotgun (WGS) entry which is preliminary data.</text>
</comment>
<sequence>MLMRGPPQQPPPNSEVQSPQTESPAPPANQHDDVATGASTSEPLVDHEPAAQEPHTNTSDADPQADYQDNDGPPPEFLRNALLPLLASLLMGLDRLQQLQQQSETDHQTQPMILQNRLKHLVELMASRNMKCLTLLRDNHLTLPDTGRIPVNAE</sequence>
<feature type="region of interest" description="Disordered" evidence="1">
    <location>
        <begin position="1"/>
        <end position="78"/>
    </location>
</feature>
<evidence type="ECO:0000313" key="3">
    <source>
        <dbReference type="Proteomes" id="UP000193642"/>
    </source>
</evidence>